<dbReference type="EMBL" id="JACIVE010000032">
    <property type="protein sequence ID" value="MBB1095178.1"/>
    <property type="molecule type" value="Genomic_DNA"/>
</dbReference>
<dbReference type="Proteomes" id="UP000534578">
    <property type="component" value="Unassembled WGS sequence"/>
</dbReference>
<evidence type="ECO:0008006" key="5">
    <source>
        <dbReference type="Google" id="ProtNLM"/>
    </source>
</evidence>
<organism evidence="1 3">
    <name type="scientific">Limosilactobacillus agrestis</name>
    <dbReference type="NCBI Taxonomy" id="2759748"/>
    <lineage>
        <taxon>Bacteria</taxon>
        <taxon>Bacillati</taxon>
        <taxon>Bacillota</taxon>
        <taxon>Bacilli</taxon>
        <taxon>Lactobacillales</taxon>
        <taxon>Lactobacillaceae</taxon>
        <taxon>Limosilactobacillus</taxon>
    </lineage>
</organism>
<dbReference type="Proteomes" id="UP001199710">
    <property type="component" value="Unassembled WGS sequence"/>
</dbReference>
<protein>
    <recommendedName>
        <fullName evidence="5">DUF4365 domain-containing protein</fullName>
    </recommendedName>
</protein>
<evidence type="ECO:0000313" key="4">
    <source>
        <dbReference type="Proteomes" id="UP001199710"/>
    </source>
</evidence>
<dbReference type="AlphaFoldDB" id="A0A7W3YKN0"/>
<dbReference type="RefSeq" id="WP_182578121.1">
    <property type="nucleotide sequence ID" value="NZ_JACIVE010000032.1"/>
</dbReference>
<name>A0A7W3YKN0_9LACO</name>
<accession>A0A7W3YKN0</accession>
<reference evidence="1 3" key="1">
    <citation type="submission" date="2020-07" db="EMBL/GenBank/DDBJ databases">
        <title>Description of Limosilactobacillus balticus sp. nov., Limosilactobacillus agrestis sp. nov., Limosilactobacillus albertensis sp. nov., Limosilactobacillus rudii sp. nov., Limosilactobacillus fastidiosus sp. nov., five novel Limosilactobacillus species isolated from the vertebrate gastrointestinal tract, and proposal of 6 subspecies of Limosilactobacillus reuteri adapted to the gastrointestinal tract of specific vertebrate hosts.</title>
        <authorList>
            <person name="Li F."/>
            <person name="Cheng C."/>
            <person name="Zheng J."/>
            <person name="Quevedo R.M."/>
            <person name="Li J."/>
            <person name="Roos S."/>
            <person name="Gaenzle M.G."/>
            <person name="Walter J."/>
        </authorList>
    </citation>
    <scope>NUCLEOTIDE SEQUENCE [LARGE SCALE GENOMIC DNA]</scope>
    <source>
        <strain evidence="1 3">BG-MG3-A</strain>
    </source>
</reference>
<gene>
    <name evidence="1" type="ORF">H5R92_03010</name>
    <name evidence="2" type="ORF">LTY36_01140</name>
</gene>
<evidence type="ECO:0000313" key="2">
    <source>
        <dbReference type="EMBL" id="MCD7129827.1"/>
    </source>
</evidence>
<evidence type="ECO:0000313" key="1">
    <source>
        <dbReference type="EMBL" id="MBB1095178.1"/>
    </source>
</evidence>
<dbReference type="EMBL" id="JAJPDE010000024">
    <property type="protein sequence ID" value="MCD7129827.1"/>
    <property type="molecule type" value="Genomic_DNA"/>
</dbReference>
<proteinExistence type="predicted"/>
<keyword evidence="4" id="KW-1185">Reference proteome</keyword>
<evidence type="ECO:0000313" key="3">
    <source>
        <dbReference type="Proteomes" id="UP000534578"/>
    </source>
</evidence>
<sequence>MDKEITPISRLWLRSKKKNKNMVGDNYIERLNYVRLSYYLINCGYFTQWLSIDDNGADFTAIKYDSSTIYKIQLKSRVTLNSKYEDKDLCIAFPLNSKKPEKDWVIVKYTDLKEIFGNQKSYVEKGSWSTPSVPKKYRQQVIAASLIAPVSFNWFNEQ</sequence>
<reference evidence="2 4" key="2">
    <citation type="submission" date="2021-12" db="EMBL/GenBank/DDBJ databases">
        <title>A phylogenomic analysis of Limosilactobacillus reuteri reveals ancient and stable evolutionary relationships with rodents and birds and zoonotic transmission to humans.</title>
        <authorList>
            <person name="Li F."/>
            <person name="Li X."/>
            <person name="Cheng C."/>
            <person name="Tollenaar S."/>
            <person name="Zhang J.S."/>
            <person name="Simpson D."/>
            <person name="Tasseva G."/>
            <person name="Perez-Munoz M.E."/>
            <person name="Frese S."/>
            <person name="Gaenzle M.G."/>
            <person name="Walter J."/>
            <person name="Zheng J."/>
        </authorList>
    </citation>
    <scope>NUCLEOTIDE SEQUENCE [LARGE SCALE GENOMIC DNA]</scope>
    <source>
        <strain evidence="2 4">BG-MG3-B</strain>
    </source>
</reference>
<comment type="caution">
    <text evidence="1">The sequence shown here is derived from an EMBL/GenBank/DDBJ whole genome shotgun (WGS) entry which is preliminary data.</text>
</comment>